<dbReference type="GO" id="GO:0008615">
    <property type="term" value="P:pyridoxine biosynthetic process"/>
    <property type="evidence" value="ECO:0007669"/>
    <property type="project" value="InterPro"/>
</dbReference>
<evidence type="ECO:0000256" key="1">
    <source>
        <dbReference type="ARBA" id="ARBA00001917"/>
    </source>
</evidence>
<keyword evidence="3" id="KW-0285">Flavoprotein</keyword>
<dbReference type="InterPro" id="IPR012349">
    <property type="entry name" value="Split_barrel_FMN-bd"/>
</dbReference>
<evidence type="ECO:0000313" key="9">
    <source>
        <dbReference type="EMBL" id="MBQ0847310.1"/>
    </source>
</evidence>
<comment type="similarity">
    <text evidence="2">Belongs to the pyridoxamine 5'-phosphate oxidase family.</text>
</comment>
<comment type="caution">
    <text evidence="9">The sequence shown here is derived from an EMBL/GenBank/DDBJ whole genome shotgun (WGS) entry which is preliminary data.</text>
</comment>
<dbReference type="RefSeq" id="WP_210881028.1">
    <property type="nucleotide sequence ID" value="NZ_JAGPYQ010000001.1"/>
</dbReference>
<evidence type="ECO:0000259" key="7">
    <source>
        <dbReference type="Pfam" id="PF01243"/>
    </source>
</evidence>
<dbReference type="Proteomes" id="UP000677413">
    <property type="component" value="Unassembled WGS sequence"/>
</dbReference>
<evidence type="ECO:0000259" key="8">
    <source>
        <dbReference type="Pfam" id="PF10590"/>
    </source>
</evidence>
<dbReference type="AlphaFoldDB" id="A0A940XNR7"/>
<dbReference type="Pfam" id="PF01243">
    <property type="entry name" value="PNPOx_N"/>
    <property type="match status" value="1"/>
</dbReference>
<proteinExistence type="inferred from homology"/>
<dbReference type="InterPro" id="IPR000659">
    <property type="entry name" value="Pyridox_Oxase"/>
</dbReference>
<dbReference type="Gene3D" id="2.30.110.10">
    <property type="entry name" value="Electron Transport, Fmn-binding Protein, Chain A"/>
    <property type="match status" value="1"/>
</dbReference>
<evidence type="ECO:0000313" key="10">
    <source>
        <dbReference type="Proteomes" id="UP000677413"/>
    </source>
</evidence>
<reference evidence="9 10" key="1">
    <citation type="submission" date="2021-04" db="EMBL/GenBank/DDBJ databases">
        <authorList>
            <person name="Tang X."/>
            <person name="Zhou X."/>
            <person name="Chen X."/>
            <person name="Cernava T."/>
            <person name="Zhang C."/>
        </authorList>
    </citation>
    <scope>NUCLEOTIDE SEQUENCE [LARGE SCALE GENOMIC DNA]</scope>
    <source>
        <strain evidence="9 10">BH-SS-21</strain>
    </source>
</reference>
<evidence type="ECO:0000256" key="6">
    <source>
        <dbReference type="SAM" id="MobiDB-lite"/>
    </source>
</evidence>
<evidence type="ECO:0000256" key="4">
    <source>
        <dbReference type="ARBA" id="ARBA00022643"/>
    </source>
</evidence>
<keyword evidence="4" id="KW-0288">FMN</keyword>
<comment type="cofactor">
    <cofactor evidence="1">
        <name>FMN</name>
        <dbReference type="ChEBI" id="CHEBI:58210"/>
    </cofactor>
</comment>
<keyword evidence="5 9" id="KW-0560">Oxidoreductase</keyword>
<dbReference type="InterPro" id="IPR011576">
    <property type="entry name" value="Pyridox_Oxase_N"/>
</dbReference>
<feature type="compositionally biased region" description="Low complexity" evidence="6">
    <location>
        <begin position="15"/>
        <end position="38"/>
    </location>
</feature>
<dbReference type="NCBIfam" id="NF004231">
    <property type="entry name" value="PRK05679.1"/>
    <property type="match status" value="1"/>
</dbReference>
<organism evidence="9 10">
    <name type="scientific">Streptomyces liliiviolaceus</name>
    <dbReference type="NCBI Taxonomy" id="2823109"/>
    <lineage>
        <taxon>Bacteria</taxon>
        <taxon>Bacillati</taxon>
        <taxon>Actinomycetota</taxon>
        <taxon>Actinomycetes</taxon>
        <taxon>Kitasatosporales</taxon>
        <taxon>Streptomycetaceae</taxon>
        <taxon>Streptomyces</taxon>
    </lineage>
</organism>
<dbReference type="EC" id="1.4.3.5" evidence="9"/>
<dbReference type="GO" id="GO:0004733">
    <property type="term" value="F:pyridoxamine phosphate oxidase activity"/>
    <property type="evidence" value="ECO:0007669"/>
    <property type="project" value="UniProtKB-EC"/>
</dbReference>
<dbReference type="Pfam" id="PF10590">
    <property type="entry name" value="PNP_phzG_C"/>
    <property type="match status" value="1"/>
</dbReference>
<gene>
    <name evidence="9" type="ORF">J8N05_03605</name>
</gene>
<keyword evidence="10" id="KW-1185">Reference proteome</keyword>
<dbReference type="GO" id="GO:0010181">
    <property type="term" value="F:FMN binding"/>
    <property type="evidence" value="ECO:0007669"/>
    <property type="project" value="InterPro"/>
</dbReference>
<protein>
    <submittedName>
        <fullName evidence="9">Pyridoxal 5'-phosphate synthase</fullName>
        <ecNumber evidence="9">1.4.3.5</ecNumber>
    </submittedName>
</protein>
<accession>A0A940XNR7</accession>
<evidence type="ECO:0000256" key="2">
    <source>
        <dbReference type="ARBA" id="ARBA00007301"/>
    </source>
</evidence>
<sequence>MSADSADAPTPPTTDSPGSPHSPGSPAPSAASDPSAPSEFVRLLRAQRVWDTELPDFAPAAAPAGPLPLFEQWFAEAVAAGQVEPHTMSLATADAEGLPDVRTVMLHGADQEGWHFASHAGSRKGRHLAARPYAALGFYWPAQGRQIRVRGPVTVAPPEVARADLHARSTGALASALVGRQSEVLHSYEELERASDAAWDRARREPDASAPSWTVYVLAPDEVEFFQGDARRRHVRLTYRRREDGTWRKDLLWP</sequence>
<dbReference type="SUPFAM" id="SSF50475">
    <property type="entry name" value="FMN-binding split barrel"/>
    <property type="match status" value="1"/>
</dbReference>
<evidence type="ECO:0000256" key="5">
    <source>
        <dbReference type="ARBA" id="ARBA00023002"/>
    </source>
</evidence>
<feature type="domain" description="Pyridoxamine 5'-phosphate oxidase N-terminal" evidence="7">
    <location>
        <begin position="77"/>
        <end position="195"/>
    </location>
</feature>
<dbReference type="EMBL" id="JAGPYQ010000001">
    <property type="protein sequence ID" value="MBQ0847310.1"/>
    <property type="molecule type" value="Genomic_DNA"/>
</dbReference>
<evidence type="ECO:0000256" key="3">
    <source>
        <dbReference type="ARBA" id="ARBA00022630"/>
    </source>
</evidence>
<dbReference type="PANTHER" id="PTHR10851">
    <property type="entry name" value="PYRIDOXINE-5-PHOSPHATE OXIDASE"/>
    <property type="match status" value="1"/>
</dbReference>
<dbReference type="PANTHER" id="PTHR10851:SF0">
    <property type="entry name" value="PYRIDOXINE-5'-PHOSPHATE OXIDASE"/>
    <property type="match status" value="1"/>
</dbReference>
<dbReference type="InterPro" id="IPR019576">
    <property type="entry name" value="Pyridoxamine_oxidase_dimer_C"/>
</dbReference>
<feature type="region of interest" description="Disordered" evidence="6">
    <location>
        <begin position="1"/>
        <end position="38"/>
    </location>
</feature>
<name>A0A940XNR7_9ACTN</name>
<feature type="domain" description="Pyridoxine 5'-phosphate oxidase dimerisation C-terminal" evidence="8">
    <location>
        <begin position="213"/>
        <end position="254"/>
    </location>
</feature>